<dbReference type="AlphaFoldDB" id="A0A1W0B4D8"/>
<proteinExistence type="predicted"/>
<keyword evidence="6" id="KW-1185">Reference proteome</keyword>
<name>A0A1W0B4D8_9NOCA</name>
<protein>
    <recommendedName>
        <fullName evidence="2">RNA pseudouridylate synthase</fullName>
    </recommendedName>
    <alternativeName>
        <fullName evidence="3">RNA-uridine isomerase</fullName>
    </alternativeName>
</protein>
<dbReference type="RefSeq" id="WP_077114347.1">
    <property type="nucleotide sequence ID" value="NZ_LOKT01000001.1"/>
</dbReference>
<evidence type="ECO:0000256" key="2">
    <source>
        <dbReference type="ARBA" id="ARBA00031870"/>
    </source>
</evidence>
<comment type="catalytic activity">
    <reaction evidence="1">
        <text>a uridine in RNA = a pseudouridine in RNA</text>
        <dbReference type="Rhea" id="RHEA:48348"/>
        <dbReference type="Rhea" id="RHEA-COMP:12068"/>
        <dbReference type="Rhea" id="RHEA-COMP:12069"/>
        <dbReference type="ChEBI" id="CHEBI:65314"/>
        <dbReference type="ChEBI" id="CHEBI:65315"/>
    </reaction>
</comment>
<dbReference type="EMBL" id="MUMY01000001">
    <property type="protein sequence ID" value="ONM50485.1"/>
    <property type="molecule type" value="Genomic_DNA"/>
</dbReference>
<evidence type="ECO:0000313" key="5">
    <source>
        <dbReference type="EMBL" id="ONM50485.1"/>
    </source>
</evidence>
<dbReference type="OrthoDB" id="9807829at2"/>
<dbReference type="InterPro" id="IPR006145">
    <property type="entry name" value="PsdUridine_synth_RsuA/RluA"/>
</dbReference>
<evidence type="ECO:0000256" key="1">
    <source>
        <dbReference type="ARBA" id="ARBA00000073"/>
    </source>
</evidence>
<dbReference type="Gene3D" id="3.30.2350.10">
    <property type="entry name" value="Pseudouridine synthase"/>
    <property type="match status" value="1"/>
</dbReference>
<dbReference type="CDD" id="cd02558">
    <property type="entry name" value="PSRA_1"/>
    <property type="match status" value="1"/>
</dbReference>
<feature type="domain" description="Pseudouridine synthase RsuA/RluA-like" evidence="4">
    <location>
        <begin position="99"/>
        <end position="246"/>
    </location>
</feature>
<dbReference type="SUPFAM" id="SSF55120">
    <property type="entry name" value="Pseudouridine synthase"/>
    <property type="match status" value="1"/>
</dbReference>
<gene>
    <name evidence="5" type="ORF">B0T46_00750</name>
</gene>
<evidence type="ECO:0000313" key="6">
    <source>
        <dbReference type="Proteomes" id="UP000188836"/>
    </source>
</evidence>
<dbReference type="Proteomes" id="UP000188836">
    <property type="component" value="Unassembled WGS sequence"/>
</dbReference>
<dbReference type="STRING" id="1538463.B0T36_01400"/>
<accession>A0A1W0B4D8</accession>
<dbReference type="Pfam" id="PF00849">
    <property type="entry name" value="PseudoU_synth_2"/>
    <property type="match status" value="1"/>
</dbReference>
<sequence>MRRRQQPPLPKRYGLDPARLRLPEDGEWATIRDHLVHRLPRVPAARIDELLRAGEIVDLDGPIAPDAPYVPGGAVWFHRDLPEETVVPFDISIVHRDDHLLVIDKPHFLATIPRGQHILQTALVRLRQELDLPDLVPAHRLDRVTAGLVLFIIDPARRGAYQTMFHRRTVRKEYEAIAPYDPALELPVTVRSRIIKEKQVLAAQEVAGEPNAITEIELLSHRDGLGRYRLRPHTGRTHQLRLHMNSLGIPILGDDFYPVLSDKPVDDFTRPLQLLASSLEFTDPITGTPRRFETTRTLHAWTAPAEWATGASCSTARAAQP</sequence>
<evidence type="ECO:0000259" key="4">
    <source>
        <dbReference type="Pfam" id="PF00849"/>
    </source>
</evidence>
<dbReference type="GO" id="GO:0000455">
    <property type="term" value="P:enzyme-directed rRNA pseudouridine synthesis"/>
    <property type="evidence" value="ECO:0007669"/>
    <property type="project" value="TreeGrafter"/>
</dbReference>
<evidence type="ECO:0000256" key="3">
    <source>
        <dbReference type="ARBA" id="ARBA00033164"/>
    </source>
</evidence>
<dbReference type="PANTHER" id="PTHR21600:SF84">
    <property type="entry name" value="PSEUDOURIDINE SYNTHASE RSUA_RLUA-LIKE DOMAIN-CONTAINING PROTEIN"/>
    <property type="match status" value="1"/>
</dbReference>
<dbReference type="GO" id="GO:0003723">
    <property type="term" value="F:RNA binding"/>
    <property type="evidence" value="ECO:0007669"/>
    <property type="project" value="InterPro"/>
</dbReference>
<dbReference type="GO" id="GO:0140098">
    <property type="term" value="F:catalytic activity, acting on RNA"/>
    <property type="evidence" value="ECO:0007669"/>
    <property type="project" value="UniProtKB-ARBA"/>
</dbReference>
<organism evidence="5 6">
    <name type="scientific">Nocardia donostiensis</name>
    <dbReference type="NCBI Taxonomy" id="1538463"/>
    <lineage>
        <taxon>Bacteria</taxon>
        <taxon>Bacillati</taxon>
        <taxon>Actinomycetota</taxon>
        <taxon>Actinomycetes</taxon>
        <taxon>Mycobacteriales</taxon>
        <taxon>Nocardiaceae</taxon>
        <taxon>Nocardia</taxon>
    </lineage>
</organism>
<comment type="caution">
    <text evidence="5">The sequence shown here is derived from an EMBL/GenBank/DDBJ whole genome shotgun (WGS) entry which is preliminary data.</text>
</comment>
<dbReference type="PANTHER" id="PTHR21600">
    <property type="entry name" value="MITOCHONDRIAL RNA PSEUDOURIDINE SYNTHASE"/>
    <property type="match status" value="1"/>
</dbReference>
<reference evidence="5 6" key="1">
    <citation type="journal article" date="2016" name="Antonie Van Leeuwenhoek">
        <title>Nocardia donostiensis sp. nov., isolated from human respiratory specimens.</title>
        <authorList>
            <person name="Ercibengoa M."/>
            <person name="Bell M."/>
            <person name="Marimon J.M."/>
            <person name="Humrighouse B."/>
            <person name="Klenk H.P."/>
            <person name="Potter G."/>
            <person name="Perez-Trallero E."/>
        </authorList>
    </citation>
    <scope>NUCLEOTIDE SEQUENCE [LARGE SCALE GENOMIC DNA]</scope>
    <source>
        <strain evidence="5 6">X1655</strain>
    </source>
</reference>
<dbReference type="InterPro" id="IPR050188">
    <property type="entry name" value="RluA_PseudoU_synthase"/>
</dbReference>
<dbReference type="GO" id="GO:0009982">
    <property type="term" value="F:pseudouridine synthase activity"/>
    <property type="evidence" value="ECO:0007669"/>
    <property type="project" value="InterPro"/>
</dbReference>
<dbReference type="InterPro" id="IPR020103">
    <property type="entry name" value="PsdUridine_synth_cat_dom_sf"/>
</dbReference>